<dbReference type="InterPro" id="IPR002137">
    <property type="entry name" value="Beta-lactam_class-D_AS"/>
</dbReference>
<comment type="caution">
    <text evidence="9">The sequence shown here is derived from an EMBL/GenBank/DDBJ whole genome shotgun (WGS) entry which is preliminary data.</text>
</comment>
<dbReference type="Pfam" id="PF00905">
    <property type="entry name" value="Transpeptidase"/>
    <property type="match status" value="1"/>
</dbReference>
<evidence type="ECO:0000256" key="1">
    <source>
        <dbReference type="ARBA" id="ARBA00001526"/>
    </source>
</evidence>
<reference evidence="9 10" key="1">
    <citation type="submission" date="2023-05" db="EMBL/GenBank/DDBJ databases">
        <title>Chelatococcus sp. nov., a moderately thermophilic bacterium isolated from hot spring microbial mat.</title>
        <authorList>
            <person name="Hu C.-J."/>
            <person name="Li W.-J."/>
        </authorList>
    </citation>
    <scope>NUCLEOTIDE SEQUENCE [LARGE SCALE GENOMIC DNA]</scope>
    <source>
        <strain evidence="9 10">SYSU G07232</strain>
    </source>
</reference>
<name>A0ABT7AD02_9HYPH</name>
<dbReference type="EMBL" id="JASJEV010000001">
    <property type="protein sequence ID" value="MDJ1157265.1"/>
    <property type="molecule type" value="Genomic_DNA"/>
</dbReference>
<dbReference type="Proteomes" id="UP001321492">
    <property type="component" value="Unassembled WGS sequence"/>
</dbReference>
<dbReference type="Gene3D" id="3.40.710.10">
    <property type="entry name" value="DD-peptidase/beta-lactamase superfamily"/>
    <property type="match status" value="1"/>
</dbReference>
<evidence type="ECO:0000256" key="4">
    <source>
        <dbReference type="ARBA" id="ARBA00022729"/>
    </source>
</evidence>
<keyword evidence="5 7" id="KW-0378">Hydrolase</keyword>
<evidence type="ECO:0000259" key="8">
    <source>
        <dbReference type="Pfam" id="PF00905"/>
    </source>
</evidence>
<gene>
    <name evidence="9" type="primary">blaOXA</name>
    <name evidence="9" type="ORF">QNA08_03300</name>
</gene>
<keyword evidence="10" id="KW-1185">Reference proteome</keyword>
<comment type="catalytic activity">
    <reaction evidence="1 7">
        <text>a beta-lactam + H2O = a substituted beta-amino acid</text>
        <dbReference type="Rhea" id="RHEA:20401"/>
        <dbReference type="ChEBI" id="CHEBI:15377"/>
        <dbReference type="ChEBI" id="CHEBI:35627"/>
        <dbReference type="ChEBI" id="CHEBI:140347"/>
        <dbReference type="EC" id="3.5.2.6"/>
    </reaction>
</comment>
<dbReference type="SUPFAM" id="SSF56601">
    <property type="entry name" value="beta-lactamase/transpeptidase-like"/>
    <property type="match status" value="1"/>
</dbReference>
<evidence type="ECO:0000313" key="9">
    <source>
        <dbReference type="EMBL" id="MDJ1157265.1"/>
    </source>
</evidence>
<dbReference type="PANTHER" id="PTHR30627:SF6">
    <property type="entry name" value="BETA-LACTAMASE YBXI-RELATED"/>
    <property type="match status" value="1"/>
</dbReference>
<dbReference type="NCBIfam" id="NF012161">
    <property type="entry name" value="bla_class_D_main"/>
    <property type="match status" value="1"/>
</dbReference>
<dbReference type="EC" id="3.5.2.6" evidence="3 7"/>
<evidence type="ECO:0000256" key="2">
    <source>
        <dbReference type="ARBA" id="ARBA00007898"/>
    </source>
</evidence>
<dbReference type="InterPro" id="IPR001460">
    <property type="entry name" value="PCN-bd_Tpept"/>
</dbReference>
<comment type="similarity">
    <text evidence="2 7">Belongs to the class-D beta-lactamase family.</text>
</comment>
<evidence type="ECO:0000256" key="6">
    <source>
        <dbReference type="ARBA" id="ARBA00023251"/>
    </source>
</evidence>
<evidence type="ECO:0000313" key="10">
    <source>
        <dbReference type="Proteomes" id="UP001321492"/>
    </source>
</evidence>
<protein>
    <recommendedName>
        <fullName evidence="3 7">Beta-lactamase</fullName>
        <ecNumber evidence="3 7">3.5.2.6</ecNumber>
    </recommendedName>
</protein>
<evidence type="ECO:0000256" key="3">
    <source>
        <dbReference type="ARBA" id="ARBA00012865"/>
    </source>
</evidence>
<proteinExistence type="inferred from homology"/>
<organism evidence="9 10">
    <name type="scientific">Chelatococcus albus</name>
    <dbReference type="NCBI Taxonomy" id="3047466"/>
    <lineage>
        <taxon>Bacteria</taxon>
        <taxon>Pseudomonadati</taxon>
        <taxon>Pseudomonadota</taxon>
        <taxon>Alphaproteobacteria</taxon>
        <taxon>Hyphomicrobiales</taxon>
        <taxon>Chelatococcaceae</taxon>
        <taxon>Chelatococcus</taxon>
    </lineage>
</organism>
<evidence type="ECO:0000256" key="5">
    <source>
        <dbReference type="ARBA" id="ARBA00022801"/>
    </source>
</evidence>
<dbReference type="InterPro" id="IPR050515">
    <property type="entry name" value="Beta-lactam/transpept"/>
</dbReference>
<dbReference type="GO" id="GO:0008800">
    <property type="term" value="F:beta-lactamase activity"/>
    <property type="evidence" value="ECO:0007669"/>
    <property type="project" value="UniProtKB-EC"/>
</dbReference>
<keyword evidence="6 7" id="KW-0046">Antibiotic resistance</keyword>
<accession>A0ABT7AD02</accession>
<sequence>MSHRDFGRRLGCWSSGIMERNRRTASWRSLVGNMSRLVGAVSLAFGLALAGEGLSALAAQGGGTTQGADSASAAAPLSAARAEERPELQSYFADLGTHGTFVAKDMRTGRVIVVDEQRARRGYRPQSTFKIANALIALETGVAQDADHPVFKWDGRTRAIEAWNQDHTLRSAVNASALPVFQEIARRIGHDRMKALVRQLGYGNADIGGAPVDRFWLAGNLHISAYEQIVFLERLYRDELRVSKRAQAIVKDIMLVEKGEGYALRGKTGSAGKGGIGWFVGWVERGQDVFFFALNLDLTSRDLIGKRIPTVKALLGDLGML</sequence>
<feature type="domain" description="Penicillin-binding protein transpeptidase" evidence="8">
    <location>
        <begin position="99"/>
        <end position="300"/>
    </location>
</feature>
<keyword evidence="4" id="KW-0732">Signal</keyword>
<dbReference type="InterPro" id="IPR012338">
    <property type="entry name" value="Beta-lactam/transpept-like"/>
</dbReference>
<evidence type="ECO:0000256" key="7">
    <source>
        <dbReference type="RuleBase" id="RU361140"/>
    </source>
</evidence>
<dbReference type="PROSITE" id="PS00337">
    <property type="entry name" value="BETA_LACTAMASE_D"/>
    <property type="match status" value="1"/>
</dbReference>
<dbReference type="RefSeq" id="WP_283739227.1">
    <property type="nucleotide sequence ID" value="NZ_JASJEV010000001.1"/>
</dbReference>
<dbReference type="PANTHER" id="PTHR30627">
    <property type="entry name" value="PEPTIDOGLYCAN D,D-TRANSPEPTIDASE"/>
    <property type="match status" value="1"/>
</dbReference>